<dbReference type="AlphaFoldDB" id="A0A169SCT0"/>
<gene>
    <name evidence="7" type="ORF">N24_3168</name>
</gene>
<dbReference type="Pfam" id="PF01497">
    <property type="entry name" value="Peripla_BP_2"/>
    <property type="match status" value="1"/>
</dbReference>
<organism evidence="7 8">
    <name type="scientific">Corynebacterium suranareeae</name>
    <dbReference type="NCBI Taxonomy" id="2506452"/>
    <lineage>
        <taxon>Bacteria</taxon>
        <taxon>Bacillati</taxon>
        <taxon>Actinomycetota</taxon>
        <taxon>Actinomycetes</taxon>
        <taxon>Mycobacteriales</taxon>
        <taxon>Corynebacteriaceae</taxon>
        <taxon>Corynebacterium</taxon>
    </lineage>
</organism>
<keyword evidence="4 5" id="KW-0732">Signal</keyword>
<sequence length="339" mass="36561">MNFIHKSLSRSALIIGTVLALGLSGCATANNEEASTSDDVAVGGRLFSTADSATAALGSDAEPGAFPRTIVHSRGETTIESRPERVVVLDSGEIDQVLSLGVTPVGISSPKDASSQPEYLADQLENVQVIGTNDDLNFEAIAALEPDLILGSKLRVDDSYEQLAQIAPTVLSIRPGFPWKENFLLTADALGLEEQAVTILNDYQTRVDQVRESIDGSPEISLVRFMPGRTRLYGNLSFIGVILQDLGLSRPEIQNVDDLAVEISPENIADANGDWLFYSTYGKPEATERDNVLSNDLWHNLPAIQEGHALEVNDESWFMGLGPIGANEVLNDIERILGS</sequence>
<dbReference type="KEGG" id="csur:N24_3168"/>
<dbReference type="PANTHER" id="PTHR30532">
    <property type="entry name" value="IRON III DICITRATE-BINDING PERIPLASMIC PROTEIN"/>
    <property type="match status" value="1"/>
</dbReference>
<feature type="signal peptide" evidence="5">
    <location>
        <begin position="1"/>
        <end position="29"/>
    </location>
</feature>
<dbReference type="GO" id="GO:0030288">
    <property type="term" value="C:outer membrane-bounded periplasmic space"/>
    <property type="evidence" value="ECO:0007669"/>
    <property type="project" value="TreeGrafter"/>
</dbReference>
<dbReference type="PROSITE" id="PS51257">
    <property type="entry name" value="PROKAR_LIPOPROTEIN"/>
    <property type="match status" value="1"/>
</dbReference>
<dbReference type="EMBL" id="AP017369">
    <property type="protein sequence ID" value="BAU97430.1"/>
    <property type="molecule type" value="Genomic_DNA"/>
</dbReference>
<dbReference type="Gene3D" id="3.40.50.1980">
    <property type="entry name" value="Nitrogenase molybdenum iron protein domain"/>
    <property type="match status" value="2"/>
</dbReference>
<evidence type="ECO:0000313" key="8">
    <source>
        <dbReference type="Proteomes" id="UP000218244"/>
    </source>
</evidence>
<evidence type="ECO:0000256" key="3">
    <source>
        <dbReference type="ARBA" id="ARBA00022448"/>
    </source>
</evidence>
<protein>
    <submittedName>
        <fullName evidence="7">ABC transporter periplasmic component</fullName>
    </submittedName>
</protein>
<evidence type="ECO:0000256" key="2">
    <source>
        <dbReference type="ARBA" id="ARBA00008814"/>
    </source>
</evidence>
<evidence type="ECO:0000256" key="5">
    <source>
        <dbReference type="SAM" id="SignalP"/>
    </source>
</evidence>
<dbReference type="SUPFAM" id="SSF53807">
    <property type="entry name" value="Helical backbone' metal receptor"/>
    <property type="match status" value="1"/>
</dbReference>
<dbReference type="GO" id="GO:1901678">
    <property type="term" value="P:iron coordination entity transport"/>
    <property type="evidence" value="ECO:0007669"/>
    <property type="project" value="UniProtKB-ARBA"/>
</dbReference>
<dbReference type="PANTHER" id="PTHR30532:SF25">
    <property type="entry name" value="IRON(III) DICITRATE-BINDING PERIPLASMIC PROTEIN"/>
    <property type="match status" value="1"/>
</dbReference>
<accession>A0A169SCT0</accession>
<evidence type="ECO:0000313" key="7">
    <source>
        <dbReference type="EMBL" id="BAU97430.1"/>
    </source>
</evidence>
<dbReference type="InterPro" id="IPR051313">
    <property type="entry name" value="Bact_iron-sidero_bind"/>
</dbReference>
<name>A0A169SCT0_9CORY</name>
<proteinExistence type="inferred from homology"/>
<dbReference type="PROSITE" id="PS50983">
    <property type="entry name" value="FE_B12_PBP"/>
    <property type="match status" value="1"/>
</dbReference>
<feature type="domain" description="Fe/B12 periplasmic-binding" evidence="6">
    <location>
        <begin position="85"/>
        <end position="339"/>
    </location>
</feature>
<dbReference type="RefSeq" id="WP_096459412.1">
    <property type="nucleotide sequence ID" value="NZ_AP017369.1"/>
</dbReference>
<dbReference type="InterPro" id="IPR002491">
    <property type="entry name" value="ABC_transptr_periplasmic_BD"/>
</dbReference>
<keyword evidence="3" id="KW-0813">Transport</keyword>
<keyword evidence="8" id="KW-1185">Reference proteome</keyword>
<reference evidence="7 8" key="1">
    <citation type="submission" date="2016-02" db="EMBL/GenBank/DDBJ databases">
        <title>Corynebacterium glutamicum N24 whole genome sequencing project.</title>
        <authorList>
            <person name="Matsutani M."/>
            <person name="Nangtapong N."/>
            <person name="Yakushi T."/>
            <person name="Matsushita K."/>
        </authorList>
    </citation>
    <scope>NUCLEOTIDE SEQUENCE [LARGE SCALE GENOMIC DNA]</scope>
    <source>
        <strain evidence="7 8">N24</strain>
    </source>
</reference>
<evidence type="ECO:0000259" key="6">
    <source>
        <dbReference type="PROSITE" id="PS50983"/>
    </source>
</evidence>
<feature type="chain" id="PRO_5038915958" evidence="5">
    <location>
        <begin position="30"/>
        <end position="339"/>
    </location>
</feature>
<evidence type="ECO:0000256" key="1">
    <source>
        <dbReference type="ARBA" id="ARBA00004196"/>
    </source>
</evidence>
<dbReference type="Proteomes" id="UP000218244">
    <property type="component" value="Chromosome"/>
</dbReference>
<dbReference type="CDD" id="cd01146">
    <property type="entry name" value="FhuD"/>
    <property type="match status" value="1"/>
</dbReference>
<comment type="subcellular location">
    <subcellularLocation>
        <location evidence="1">Cell envelope</location>
    </subcellularLocation>
</comment>
<evidence type="ECO:0000256" key="4">
    <source>
        <dbReference type="ARBA" id="ARBA00022729"/>
    </source>
</evidence>
<comment type="similarity">
    <text evidence="2">Belongs to the bacterial solute-binding protein 8 family.</text>
</comment>